<dbReference type="SUPFAM" id="SSF53613">
    <property type="entry name" value="Ribokinase-like"/>
    <property type="match status" value="1"/>
</dbReference>
<dbReference type="GO" id="GO:0016301">
    <property type="term" value="F:kinase activity"/>
    <property type="evidence" value="ECO:0007669"/>
    <property type="project" value="UniProtKB-KW"/>
</dbReference>
<dbReference type="InterPro" id="IPR052700">
    <property type="entry name" value="Carb_kinase_PfkB-like"/>
</dbReference>
<dbReference type="EMBL" id="BART01018695">
    <property type="protein sequence ID" value="GAG76996.1"/>
    <property type="molecule type" value="Genomic_DNA"/>
</dbReference>
<dbReference type="Pfam" id="PF00294">
    <property type="entry name" value="PfkB"/>
    <property type="match status" value="1"/>
</dbReference>
<dbReference type="Gene3D" id="3.40.1190.20">
    <property type="match status" value="1"/>
</dbReference>
<evidence type="ECO:0000259" key="4">
    <source>
        <dbReference type="Pfam" id="PF00294"/>
    </source>
</evidence>
<dbReference type="AlphaFoldDB" id="X1BXX9"/>
<dbReference type="PROSITE" id="PS00584">
    <property type="entry name" value="PFKB_KINASES_2"/>
    <property type="match status" value="1"/>
</dbReference>
<protein>
    <recommendedName>
        <fullName evidence="4">Carbohydrate kinase PfkB domain-containing protein</fullName>
    </recommendedName>
</protein>
<evidence type="ECO:0000313" key="5">
    <source>
        <dbReference type="EMBL" id="GAG76996.1"/>
    </source>
</evidence>
<dbReference type="InterPro" id="IPR011611">
    <property type="entry name" value="PfkB_dom"/>
</dbReference>
<keyword evidence="3" id="KW-0418">Kinase</keyword>
<evidence type="ECO:0000256" key="1">
    <source>
        <dbReference type="ARBA" id="ARBA00010688"/>
    </source>
</evidence>
<comment type="similarity">
    <text evidence="1">Belongs to the carbohydrate kinase PfkB family.</text>
</comment>
<feature type="non-terminal residue" evidence="5">
    <location>
        <position position="1"/>
    </location>
</feature>
<organism evidence="5">
    <name type="scientific">marine sediment metagenome</name>
    <dbReference type="NCBI Taxonomy" id="412755"/>
    <lineage>
        <taxon>unclassified sequences</taxon>
        <taxon>metagenomes</taxon>
        <taxon>ecological metagenomes</taxon>
    </lineage>
</organism>
<comment type="caution">
    <text evidence="5">The sequence shown here is derived from an EMBL/GenBank/DDBJ whole genome shotgun (WGS) entry which is preliminary data.</text>
</comment>
<sequence>LNSAYIGILGNDFSASICLDDMKKRGVDLSNVIQTDKDCTAFSVILKTEWGKDRSILAYKGANNMLKPEDVKKEFFQDIKAFAWTSLTTEEGCRAIEKALTFTLENNGNVFAAPSMSIIKNNPKWAKILISNSDVVSLNKEEAQEFTEEQNTIPMIHKFLDMGVKLISITDGPNGSIISDGQNIVNSSIYEGPVEDTTGAGDAFLSGLLISHLNGFSLEKSSKMATAMSFLESKEIGVREGLPNSLKELDDFINNNQIKQIISKIV</sequence>
<keyword evidence="2" id="KW-0808">Transferase</keyword>
<dbReference type="PANTHER" id="PTHR43320">
    <property type="entry name" value="SUGAR KINASE"/>
    <property type="match status" value="1"/>
</dbReference>
<dbReference type="PANTHER" id="PTHR43320:SF3">
    <property type="entry name" value="CARBOHYDRATE KINASE PFKB DOMAIN-CONTAINING PROTEIN"/>
    <property type="match status" value="1"/>
</dbReference>
<feature type="domain" description="Carbohydrate kinase PfkB" evidence="4">
    <location>
        <begin position="2"/>
        <end position="243"/>
    </location>
</feature>
<accession>X1BXX9</accession>
<proteinExistence type="inferred from homology"/>
<evidence type="ECO:0000256" key="2">
    <source>
        <dbReference type="ARBA" id="ARBA00022679"/>
    </source>
</evidence>
<evidence type="ECO:0000256" key="3">
    <source>
        <dbReference type="ARBA" id="ARBA00022777"/>
    </source>
</evidence>
<reference evidence="5" key="1">
    <citation type="journal article" date="2014" name="Front. Microbiol.">
        <title>High frequency of phylogenetically diverse reductive dehalogenase-homologous genes in deep subseafloor sedimentary metagenomes.</title>
        <authorList>
            <person name="Kawai M."/>
            <person name="Futagami T."/>
            <person name="Toyoda A."/>
            <person name="Takaki Y."/>
            <person name="Nishi S."/>
            <person name="Hori S."/>
            <person name="Arai W."/>
            <person name="Tsubouchi T."/>
            <person name="Morono Y."/>
            <person name="Uchiyama I."/>
            <person name="Ito T."/>
            <person name="Fujiyama A."/>
            <person name="Inagaki F."/>
            <person name="Takami H."/>
        </authorList>
    </citation>
    <scope>NUCLEOTIDE SEQUENCE</scope>
    <source>
        <strain evidence="5">Expedition CK06-06</strain>
    </source>
</reference>
<gene>
    <name evidence="5" type="ORF">S01H4_35210</name>
</gene>
<dbReference type="InterPro" id="IPR029056">
    <property type="entry name" value="Ribokinase-like"/>
</dbReference>
<dbReference type="InterPro" id="IPR002173">
    <property type="entry name" value="Carboh/pur_kinase_PfkB_CS"/>
</dbReference>
<name>X1BXX9_9ZZZZ</name>